<accession>A0A2W5DJD9</accession>
<dbReference type="Gene3D" id="2.30.40.10">
    <property type="entry name" value="Urease, subunit C, domain 1"/>
    <property type="match status" value="1"/>
</dbReference>
<proteinExistence type="inferred from homology"/>
<keyword evidence="2 4" id="KW-0378">Hydrolase</keyword>
<protein>
    <submittedName>
        <fullName evidence="4">Amidohydrolase</fullName>
    </submittedName>
</protein>
<name>A0A2W5DJD9_9BURK</name>
<reference evidence="4 5" key="1">
    <citation type="submission" date="2017-08" db="EMBL/GenBank/DDBJ databases">
        <title>Infants hospitalized years apart are colonized by the same room-sourced microbial strains.</title>
        <authorList>
            <person name="Brooks B."/>
            <person name="Olm M.R."/>
            <person name="Firek B.A."/>
            <person name="Baker R."/>
            <person name="Thomas B.C."/>
            <person name="Morowitz M.J."/>
            <person name="Banfield J.F."/>
        </authorList>
    </citation>
    <scope>NUCLEOTIDE SEQUENCE [LARGE SCALE GENOMIC DNA]</scope>
    <source>
        <strain evidence="4">S2_012_000_R2_81</strain>
    </source>
</reference>
<evidence type="ECO:0000256" key="2">
    <source>
        <dbReference type="ARBA" id="ARBA00022801"/>
    </source>
</evidence>
<gene>
    <name evidence="4" type="ORF">DI603_13465</name>
</gene>
<dbReference type="InterPro" id="IPR032466">
    <property type="entry name" value="Metal_Hydrolase"/>
</dbReference>
<dbReference type="Proteomes" id="UP000249633">
    <property type="component" value="Unassembled WGS sequence"/>
</dbReference>
<organism evidence="4 5">
    <name type="scientific">Roseateles depolymerans</name>
    <dbReference type="NCBI Taxonomy" id="76731"/>
    <lineage>
        <taxon>Bacteria</taxon>
        <taxon>Pseudomonadati</taxon>
        <taxon>Pseudomonadota</taxon>
        <taxon>Betaproteobacteria</taxon>
        <taxon>Burkholderiales</taxon>
        <taxon>Sphaerotilaceae</taxon>
        <taxon>Roseateles</taxon>
    </lineage>
</organism>
<comment type="similarity">
    <text evidence="1">Belongs to the metallo-dependent hydrolases superfamily. ATZ/TRZ family.</text>
</comment>
<dbReference type="PANTHER" id="PTHR43794">
    <property type="entry name" value="AMINOHYDROLASE SSNA-RELATED"/>
    <property type="match status" value="1"/>
</dbReference>
<dbReference type="SUPFAM" id="SSF51338">
    <property type="entry name" value="Composite domain of metallo-dependent hydrolases"/>
    <property type="match status" value="1"/>
</dbReference>
<dbReference type="Pfam" id="PF01979">
    <property type="entry name" value="Amidohydro_1"/>
    <property type="match status" value="1"/>
</dbReference>
<dbReference type="GO" id="GO:0016810">
    <property type="term" value="F:hydrolase activity, acting on carbon-nitrogen (but not peptide) bonds"/>
    <property type="evidence" value="ECO:0007669"/>
    <property type="project" value="InterPro"/>
</dbReference>
<dbReference type="PANTHER" id="PTHR43794:SF11">
    <property type="entry name" value="AMIDOHYDROLASE-RELATED DOMAIN-CONTAINING PROTEIN"/>
    <property type="match status" value="1"/>
</dbReference>
<evidence type="ECO:0000313" key="4">
    <source>
        <dbReference type="EMBL" id="PZP30938.1"/>
    </source>
</evidence>
<evidence type="ECO:0000259" key="3">
    <source>
        <dbReference type="Pfam" id="PF01979"/>
    </source>
</evidence>
<dbReference type="InterPro" id="IPR011059">
    <property type="entry name" value="Metal-dep_hydrolase_composite"/>
</dbReference>
<feature type="domain" description="Amidohydrolase-related" evidence="3">
    <location>
        <begin position="174"/>
        <end position="312"/>
    </location>
</feature>
<dbReference type="InterPro" id="IPR050287">
    <property type="entry name" value="MTA/SAH_deaminase"/>
</dbReference>
<dbReference type="EMBL" id="QFOD01000012">
    <property type="protein sequence ID" value="PZP30938.1"/>
    <property type="molecule type" value="Genomic_DNA"/>
</dbReference>
<dbReference type="AlphaFoldDB" id="A0A2W5DJD9"/>
<dbReference type="Gene3D" id="3.20.20.140">
    <property type="entry name" value="Metal-dependent hydrolases"/>
    <property type="match status" value="2"/>
</dbReference>
<sequence>MSGASCAPAAPLFLFNGAAGQCLRVAQGRIAEPEPAPGDLHLDLRGDRLLPGLVNAHDHLQLNGLPRLHYRPQPYRNVREWIADITPRLGTEAGLRAYRALPRAQRLRQGALKNLLSGVTTVAHHDPGDAALQAPDFPVNVPPLAWSHSLGLDGEAAVAASQCEAPTGQPWIIHAAEGLDAEAAAEFDRLEALGCITARTVLVHGLALDEAQQQRLLDAQAGLVCCLGSNRHLFGRVPRPRRLLAAGRVALGSDSRISGERDLLAELALARETWHLPEAELERLVTAQPAALLRLPDAGHLRPGARADLLVLPADLPLSRASRADLRLVLAGGRPRHADAAYAALLQHRVDWRPARLDGRPRALAADLGWPERALAEPGLEA</sequence>
<evidence type="ECO:0000256" key="1">
    <source>
        <dbReference type="ARBA" id="ARBA00006745"/>
    </source>
</evidence>
<evidence type="ECO:0000313" key="5">
    <source>
        <dbReference type="Proteomes" id="UP000249633"/>
    </source>
</evidence>
<dbReference type="InterPro" id="IPR006680">
    <property type="entry name" value="Amidohydro-rel"/>
</dbReference>
<comment type="caution">
    <text evidence="4">The sequence shown here is derived from an EMBL/GenBank/DDBJ whole genome shotgun (WGS) entry which is preliminary data.</text>
</comment>
<dbReference type="SUPFAM" id="SSF51556">
    <property type="entry name" value="Metallo-dependent hydrolases"/>
    <property type="match status" value="1"/>
</dbReference>